<keyword evidence="2" id="KW-1185">Reference proteome</keyword>
<dbReference type="Proteomes" id="UP001163603">
    <property type="component" value="Chromosome 10"/>
</dbReference>
<comment type="caution">
    <text evidence="1">The sequence shown here is derived from an EMBL/GenBank/DDBJ whole genome shotgun (WGS) entry which is preliminary data.</text>
</comment>
<name>A0ACC0XUR3_9ROSI</name>
<proteinExistence type="predicted"/>
<accession>A0ACC0XUR3</accession>
<organism evidence="1 2">
    <name type="scientific">Pistacia integerrima</name>
    <dbReference type="NCBI Taxonomy" id="434235"/>
    <lineage>
        <taxon>Eukaryota</taxon>
        <taxon>Viridiplantae</taxon>
        <taxon>Streptophyta</taxon>
        <taxon>Embryophyta</taxon>
        <taxon>Tracheophyta</taxon>
        <taxon>Spermatophyta</taxon>
        <taxon>Magnoliopsida</taxon>
        <taxon>eudicotyledons</taxon>
        <taxon>Gunneridae</taxon>
        <taxon>Pentapetalae</taxon>
        <taxon>rosids</taxon>
        <taxon>malvids</taxon>
        <taxon>Sapindales</taxon>
        <taxon>Anacardiaceae</taxon>
        <taxon>Pistacia</taxon>
    </lineage>
</organism>
<sequence>MNGVSEALFVDQKMFCSTVVINSYDGSSFSEEEDDGGFFCLQMCNL</sequence>
<dbReference type="EMBL" id="CM047745">
    <property type="protein sequence ID" value="KAJ0024210.1"/>
    <property type="molecule type" value="Genomic_DNA"/>
</dbReference>
<protein>
    <submittedName>
        <fullName evidence="1">Uncharacterized protein</fullName>
    </submittedName>
</protein>
<evidence type="ECO:0000313" key="2">
    <source>
        <dbReference type="Proteomes" id="UP001163603"/>
    </source>
</evidence>
<gene>
    <name evidence="1" type="ORF">Pint_06922</name>
</gene>
<evidence type="ECO:0000313" key="1">
    <source>
        <dbReference type="EMBL" id="KAJ0024210.1"/>
    </source>
</evidence>
<reference evidence="2" key="1">
    <citation type="journal article" date="2023" name="G3 (Bethesda)">
        <title>Genome assembly and association tests identify interacting loci associated with vigor, precocity, and sex in interspecific pistachio rootstocks.</title>
        <authorList>
            <person name="Palmer W."/>
            <person name="Jacygrad E."/>
            <person name="Sagayaradj S."/>
            <person name="Cavanaugh K."/>
            <person name="Han R."/>
            <person name="Bertier L."/>
            <person name="Beede B."/>
            <person name="Kafkas S."/>
            <person name="Golino D."/>
            <person name="Preece J."/>
            <person name="Michelmore R."/>
        </authorList>
    </citation>
    <scope>NUCLEOTIDE SEQUENCE [LARGE SCALE GENOMIC DNA]</scope>
</reference>